<feature type="domain" description="DUF7168" evidence="3">
    <location>
        <begin position="73"/>
        <end position="166"/>
    </location>
</feature>
<dbReference type="Proteomes" id="UP000662939">
    <property type="component" value="Chromosome"/>
</dbReference>
<dbReference type="Pfam" id="PF10979">
    <property type="entry name" value="DUF2786"/>
    <property type="match status" value="1"/>
</dbReference>
<gene>
    <name evidence="4" type="ORF">JQS30_05955</name>
</gene>
<evidence type="ECO:0000313" key="5">
    <source>
        <dbReference type="Proteomes" id="UP000662939"/>
    </source>
</evidence>
<feature type="region of interest" description="Disordered" evidence="1">
    <location>
        <begin position="211"/>
        <end position="234"/>
    </location>
</feature>
<organism evidence="4 5">
    <name type="scientific">Natronoglycomyces albus</name>
    <dbReference type="NCBI Taxonomy" id="2811108"/>
    <lineage>
        <taxon>Bacteria</taxon>
        <taxon>Bacillati</taxon>
        <taxon>Actinomycetota</taxon>
        <taxon>Actinomycetes</taxon>
        <taxon>Glycomycetales</taxon>
        <taxon>Glycomycetaceae</taxon>
        <taxon>Natronoglycomyces</taxon>
    </lineage>
</organism>
<dbReference type="RefSeq" id="WP_213172454.1">
    <property type="nucleotide sequence ID" value="NZ_CP070496.1"/>
</dbReference>
<protein>
    <submittedName>
        <fullName evidence="4">DUF2786 domain-containing protein</fullName>
    </submittedName>
</protein>
<dbReference type="InterPro" id="IPR024498">
    <property type="entry name" value="DUF2786"/>
</dbReference>
<evidence type="ECO:0000259" key="3">
    <source>
        <dbReference type="Pfam" id="PF23771"/>
    </source>
</evidence>
<evidence type="ECO:0000256" key="1">
    <source>
        <dbReference type="SAM" id="MobiDB-lite"/>
    </source>
</evidence>
<sequence>MTDPKLEKVRALLTKAADAATSPAEAETYTAKAMELAARYGIDQALLEARQGTSDNLTSTKVDINAPYVVDKVGLAAGVFEAFRCAVVRLHKPGVSPRRATILHAFGHKTDIDQALMLFGSLLIQADRALRAAPGPLPGENTSAYRRTFFAGFAITVTKRLAQAHRCAANDTPSTDESVELVLADRAQRSLDALNAEYPRTRTAGRRYLTGTGIGHGQTAGQRADIGGKSIDNH</sequence>
<feature type="domain" description="DUF2786" evidence="2">
    <location>
        <begin position="6"/>
        <end position="44"/>
    </location>
</feature>
<dbReference type="KEGG" id="nav:JQS30_05955"/>
<keyword evidence="5" id="KW-1185">Reference proteome</keyword>
<dbReference type="InterPro" id="IPR055592">
    <property type="entry name" value="DUF7168"/>
</dbReference>
<proteinExistence type="predicted"/>
<accession>A0A895XSF9</accession>
<evidence type="ECO:0000259" key="2">
    <source>
        <dbReference type="Pfam" id="PF10979"/>
    </source>
</evidence>
<evidence type="ECO:0000313" key="4">
    <source>
        <dbReference type="EMBL" id="QSB06443.1"/>
    </source>
</evidence>
<name>A0A895XSF9_9ACTN</name>
<dbReference type="Pfam" id="PF23771">
    <property type="entry name" value="DUF7168"/>
    <property type="match status" value="1"/>
</dbReference>
<dbReference type="AlphaFoldDB" id="A0A895XSF9"/>
<dbReference type="EMBL" id="CP070496">
    <property type="protein sequence ID" value="QSB06443.1"/>
    <property type="molecule type" value="Genomic_DNA"/>
</dbReference>
<reference evidence="4" key="1">
    <citation type="submission" date="2021-02" db="EMBL/GenBank/DDBJ databases">
        <title>Natronoglycomyces albus gen. nov., sp. nov, a haloalkaliphilic actinobacterium from a soda solonchak soil.</title>
        <authorList>
            <person name="Sorokin D.Y."/>
            <person name="Khijniak T.V."/>
            <person name="Zakharycheva A.P."/>
            <person name="Boueva O.V."/>
            <person name="Ariskina E.V."/>
            <person name="Hahnke R.L."/>
            <person name="Bunk B."/>
            <person name="Sproer C."/>
            <person name="Schumann P."/>
            <person name="Evtushenko L.I."/>
            <person name="Kublanov I.V."/>
        </authorList>
    </citation>
    <scope>NUCLEOTIDE SEQUENCE</scope>
    <source>
        <strain evidence="4">DSM 106290</strain>
    </source>
</reference>